<reference evidence="1 2" key="1">
    <citation type="journal article" date="2023" name="Science">
        <title>Complex scaffold remodeling in plant triterpene biosynthesis.</title>
        <authorList>
            <person name="De La Pena R."/>
            <person name="Hodgson H."/>
            <person name="Liu J.C."/>
            <person name="Stephenson M.J."/>
            <person name="Martin A.C."/>
            <person name="Owen C."/>
            <person name="Harkess A."/>
            <person name="Leebens-Mack J."/>
            <person name="Jimenez L.E."/>
            <person name="Osbourn A."/>
            <person name="Sattely E.S."/>
        </authorList>
    </citation>
    <scope>NUCLEOTIDE SEQUENCE [LARGE SCALE GENOMIC DNA]</scope>
    <source>
        <strain evidence="2">cv. JPN11</strain>
        <tissue evidence="1">Leaf</tissue>
    </source>
</reference>
<keyword evidence="2" id="KW-1185">Reference proteome</keyword>
<organism evidence="1 2">
    <name type="scientific">Melia azedarach</name>
    <name type="common">Chinaberry tree</name>
    <dbReference type="NCBI Taxonomy" id="155640"/>
    <lineage>
        <taxon>Eukaryota</taxon>
        <taxon>Viridiplantae</taxon>
        <taxon>Streptophyta</taxon>
        <taxon>Embryophyta</taxon>
        <taxon>Tracheophyta</taxon>
        <taxon>Spermatophyta</taxon>
        <taxon>Magnoliopsida</taxon>
        <taxon>eudicotyledons</taxon>
        <taxon>Gunneridae</taxon>
        <taxon>Pentapetalae</taxon>
        <taxon>rosids</taxon>
        <taxon>malvids</taxon>
        <taxon>Sapindales</taxon>
        <taxon>Meliaceae</taxon>
        <taxon>Melia</taxon>
    </lineage>
</organism>
<name>A0ACC1X6I0_MELAZ</name>
<evidence type="ECO:0000313" key="2">
    <source>
        <dbReference type="Proteomes" id="UP001164539"/>
    </source>
</evidence>
<comment type="caution">
    <text evidence="1">The sequence shown here is derived from an EMBL/GenBank/DDBJ whole genome shotgun (WGS) entry which is preliminary data.</text>
</comment>
<protein>
    <submittedName>
        <fullName evidence="1">U3 small nucleolar RNA-associated protein</fullName>
    </submittedName>
</protein>
<dbReference type="Proteomes" id="UP001164539">
    <property type="component" value="Chromosome 11"/>
</dbReference>
<accession>A0ACC1X6I0</accession>
<gene>
    <name evidence="1" type="ORF">OWV82_020192</name>
</gene>
<sequence length="2155" mass="240810">MATSIASQLQAIKSLVQPEEEPLKRPLTRPSILFSPKEAADIDLDNILDIALSGLEVLSSVDERFRNYKNDLFSHKSKDLDRELMGIEENRRINAAISSFLRLLSGHLQLPASLKTLEYLIRRYKIHVYNTEELILCALPYHDTHAFVRIVQLINIGNNKWKFLEGVKISGAPPPRTVIVQQCIRDMGILEVLCNCASPTKKFLPSRPMINFCTAVVVEVLGSVTTVDSDAVKRILPFVVSGLQPGTKGGPDHKAGALMIVALLANKVALSPKLVKSLIRSIAEIAREDVKESTDLQWFRLSIMALINIVQLQPLDVFPKKALDILKEIRDIAGVLAGLSMEFNIDRFLAMFLESLVDYSSSDGLCHLALISIIEKVPIKNLVSHVISKVLFSCLRLSQNDSNSTSSGSWAKKILVAINMKYPSELRGTVRKFLEDTKVQSKKEDTVFGILCKMLDGNVDVSDAVSDSKLWFALHHPKAEVRRTTLSGLNSSGVLKTKAVDSQRLVTVHDAILHQLHDDDLTVVQAALAIDGLLGMISPSDLLEALDGVLKRCIIILMSHSSEKITLAGDVAISCLKIAISRFHDKNDNIKKLSAMTFPLVLVLPKTQKTNLKVLELAKEQKLSFYQNLPVVSSEGKKSEPGSLSSINMEIVSSLAETFSKNPDEYLSLLTESFRDIKLSKILFFLVLMQSFMMQNKTVESLGLLDACLSVLKTEWEVFENAADNSVKEFSAEMLSWDCRKFLDHLLDTDLEVLSTKLLICTFWRLLEAFILTMPADILLDADKRWFSRLEDLFVFFANSHLRHVFKEHRHYLVSECKVSLVRFLSRFFTEEDVSAAVQIESLHCFAFLCSQSDDRLLFELLAEFPSVLVPLATDNQEARIAAMGCIDGLYALWRRVDFSSKKNGNTAIWSHFLDDLLGLMVQQRRLILSDKTFLTSFMTSLLSSSCKSLLVPQNIGQRFDQPTKEKIIAFVLGSALKLSSFGKLMILSLLKGLGSAILHVKDVRSFLSLLLEKRSQHCLELNKSSQKLSRIEIRILCLLLESCTSLSSLDVHGFNVHLLKALEVDMMSPEDPAVIEPCITVLQKLSSQFYSGLTTDMQEHLFRHLVLLFRHPNGGVQDAAREALLQLNITCSTVCQVLDPVLKQETLVIGSAYGKKKKKSGEYQKSNLHGDEIYKGENALSFLSSLLDILLLKKDMANRDCLLGSLFKLLGKVFSNDWLQHGAALAGDEKWVQASSGISQSISSTLIYIQQKMLIVLEDISASLVNDIPLKDGIVKIIDIEMLVKCARLTNDGVTRNHLFSLLSTLAKVVPDKILEHILDILAVIGEATVTQNDSRSQRVFEDLISAIVPFWLSKNDKKDQLLQVFVNVLPQVAEHRRLSIVVYLLRILGECAGLASLLLLLFRSLVSRKGLSCLEDAHASDSFSSFAQREWEYAFALQICEQYSCVIWLPSLVMMLQQIGIGKLDREMPMELLCALELVLHKLHDPEFAFKLESKEDSDNIQRKLEELMEQVVSLLQFVDTRRKLISVPVAIKKELKECMHAVLRAVTMVMIPSAYFEGIVNLLRNADGNVRKKALGLLCEMVKDHDLAKPKHKGRKEVNLNSSSHWLHLDSSAFESFHKMCLEIVLLVDNSTGESNVSLKLAAVSTLEVLANRFSSYDSVFNTCLASVTNSVSSQNLALSSSCLRTIGALVNVLGPKALAELPRIMENMRKKLSEISASIDEKNETDENKTLKESLLASTLVTLDAVIDKLGGFLNPYLEDIMELLVLRPEYLTGSDPKLKAKADVVRRLLTEKVPVRLALPPLLKIYSGAVDAGDSSLVIAFEMLGNIISRMDRSSVGVLHGKIFDQCLLALDLRRQHCVSIQNIDTVEKSVVNTMISLTMKLTETLFRPLFIRSIEWAESDVEDIVSMGSKSIDRAIAFYGLVNKLAESHRSLFVPYFKFLLEGCVRHLTDAGDVNTLNSTRKKKKARIQEAGSVKEQSSSVSIKNWQLRALVISSLHKCFLYDTSSLKFLDSTNFQVLLKPVVSQLVAEPPADLEDHLNVPSVKEVDDLLVVCIGQMAVTAGTDLLWKPLNHEVLMQTRSEKVRSRILGLRIVKYLVENLKEEYLVLLAETIPFLGELLEDVELPVKSLAQDIIKEMESMSGESLQQYL</sequence>
<dbReference type="EMBL" id="CM051404">
    <property type="protein sequence ID" value="KAJ4706557.1"/>
    <property type="molecule type" value="Genomic_DNA"/>
</dbReference>
<evidence type="ECO:0000313" key="1">
    <source>
        <dbReference type="EMBL" id="KAJ4706557.1"/>
    </source>
</evidence>
<proteinExistence type="predicted"/>